<dbReference type="Proteomes" id="UP000030643">
    <property type="component" value="Unassembled WGS sequence"/>
</dbReference>
<organism evidence="1 2">
    <name type="scientific">Weissella oryzae (strain DSM 25784 / JCM 18191 / LMG 30913 / SG25)</name>
    <dbReference type="NCBI Taxonomy" id="1329250"/>
    <lineage>
        <taxon>Bacteria</taxon>
        <taxon>Bacillati</taxon>
        <taxon>Bacillota</taxon>
        <taxon>Bacilli</taxon>
        <taxon>Lactobacillales</taxon>
        <taxon>Lactobacillaceae</taxon>
        <taxon>Weissella</taxon>
    </lineage>
</organism>
<dbReference type="STRING" id="1329250.WOSG25_190100"/>
<dbReference type="PANTHER" id="PTHR30121:SF6">
    <property type="entry name" value="SLR6007 PROTEIN"/>
    <property type="match status" value="1"/>
</dbReference>
<dbReference type="GO" id="GO:0008233">
    <property type="term" value="F:peptidase activity"/>
    <property type="evidence" value="ECO:0007669"/>
    <property type="project" value="UniProtKB-KW"/>
</dbReference>
<sequence>MAKKVTIRYENPVIQYKDNLVLTGLGDVWAYFKLQPFQINVANNNEKEKFQSRLSGVLERLQYYEDLDLKLLPANMDLSGRIRGTYEDWANDTRDVANYYLWQEEVNMLQAEFKPAVIDEFYIGVKLKATAVGDGLKDQAKFIVDLSLKRIAEMMKFSVKFSDDFFNKFSAMNDDVLGILRALDAKPVTEQQLVNLLGFSYHQQDEHSFTEMRNTIFDPAKKGVLKRDNGNEVDYISHLVLNLPDELSYLELMPVIQSFKFPVEVHFKINFPKKNGLTGMRQSVEGERVKYREELEDATLSNDTGSSKSSHNYQLADDLVNILDSKYAFLSWSMILVVRDTDLSEVKRKIRKIKSDLNTINNDIDVFQPSFNQEMLLYQILPGTTLGVFKQWRQYTTAPAFAELLFGISTQLGTQTGFYIGRVLDNGHYESVDEAVASSRVLLLMNLIIANKGIKGAKTDSPHILISGETGQGKSFLVKLLLLHSAMFEVNMIYFDPKQEVRKWFNAALEESDNPYFHKLINSFNFVTLDANDRANDGVLDPILTLKAGRDTIEDIPDVLTLVKEMLVQIRPVSHSLQLETDLTEAIHEVCKKRLAGELVGTLDVIEELFLRGRQAGHEETEQLGKYYQATIPTSMLRLAFSDGSNRGLEITDKRTILEVAGLDLPKVDDLVKNYTDTQRYSMSIMIALGKYLEKFGRADTDKFTMEIMDEAWIFNTSPAGKKVLDGIKRLGRSENNALISVTQKITDVGGEGNNGQYGQIFAFDDSHDRPSILKEFGLEVDEENTKMLASFKKGQCLYRDIYGRVGKVVIHSLFDEWTTAFKTVEENASAKLEAKYG</sequence>
<dbReference type="SUPFAM" id="SSF52540">
    <property type="entry name" value="P-loop containing nucleoside triphosphate hydrolases"/>
    <property type="match status" value="1"/>
</dbReference>
<dbReference type="GO" id="GO:0006508">
    <property type="term" value="P:proteolysis"/>
    <property type="evidence" value="ECO:0007669"/>
    <property type="project" value="UniProtKB-KW"/>
</dbReference>
<dbReference type="PIRSF" id="PIRSF015040">
    <property type="entry name" value="ATPase_SAG2001_prd"/>
    <property type="match status" value="1"/>
</dbReference>
<dbReference type="InterPro" id="IPR016628">
    <property type="entry name" value="ATPase_SAG2001_prd"/>
</dbReference>
<reference evidence="2" key="1">
    <citation type="journal article" date="2014" name="Genome Announc.">
        <title>Draft genome sequence of Weissella oryzae SG25T, isolated from fermented rice grains.</title>
        <authorList>
            <person name="Tanizawa Y."/>
            <person name="Fujisawa T."/>
            <person name="Mochizuki T."/>
            <person name="Kaminuma E."/>
            <person name="Suzuki Y."/>
            <person name="Nakamura Y."/>
            <person name="Tohno M."/>
        </authorList>
    </citation>
    <scope>NUCLEOTIDE SEQUENCE [LARGE SCALE GENOMIC DNA]</scope>
    <source>
        <strain evidence="2">DSM 25784 / JCM 18191 / LMG 30913 / SG25</strain>
    </source>
</reference>
<accession>A0A069CWZ7</accession>
<evidence type="ECO:0000313" key="2">
    <source>
        <dbReference type="Proteomes" id="UP000030643"/>
    </source>
</evidence>
<keyword evidence="1" id="KW-0378">Hydrolase</keyword>
<dbReference type="InterPro" id="IPR027417">
    <property type="entry name" value="P-loop_NTPase"/>
</dbReference>
<dbReference type="PANTHER" id="PTHR30121">
    <property type="entry name" value="UNCHARACTERIZED PROTEIN YJGR-RELATED"/>
    <property type="match status" value="1"/>
</dbReference>
<protein>
    <submittedName>
        <fullName evidence="1">ATP-dependent protease</fullName>
    </submittedName>
</protein>
<evidence type="ECO:0000313" key="1">
    <source>
        <dbReference type="EMBL" id="GAK31902.1"/>
    </source>
</evidence>
<proteinExistence type="predicted"/>
<gene>
    <name evidence="1" type="ORF">WOSG25_190100</name>
</gene>
<keyword evidence="1" id="KW-0645">Protease</keyword>
<dbReference type="EMBL" id="DF820502">
    <property type="protein sequence ID" value="GAK31902.1"/>
    <property type="molecule type" value="Genomic_DNA"/>
</dbReference>
<dbReference type="Pfam" id="PF12846">
    <property type="entry name" value="AAA_10"/>
    <property type="match status" value="1"/>
</dbReference>
<keyword evidence="2" id="KW-1185">Reference proteome</keyword>
<dbReference type="eggNOG" id="COG0433">
    <property type="taxonomic scope" value="Bacteria"/>
</dbReference>
<dbReference type="AlphaFoldDB" id="A0A069CWZ7"/>
<dbReference type="RefSeq" id="WP_027699815.1">
    <property type="nucleotide sequence ID" value="NZ_DF820502.1"/>
</dbReference>
<dbReference type="Gene3D" id="3.40.50.300">
    <property type="entry name" value="P-loop containing nucleotide triphosphate hydrolases"/>
    <property type="match status" value="2"/>
</dbReference>
<dbReference type="InterPro" id="IPR051162">
    <property type="entry name" value="T4SS_component"/>
</dbReference>
<dbReference type="OrthoDB" id="1647424at2"/>
<name>A0A069CWZ7_WEIOS</name>